<proteinExistence type="predicted"/>
<name>A0A1I3VVQ8_9BURK</name>
<sequence>MVVPQPLRSLILASTNRQNEFGRDSAHLVVDVGYFTTDWLDVNGFSMDDRRSDGVPGGGSQIYQRIAGLIARDEGEQVDDIERIDKTMRKRAPFFYGRNIGLAPYLEQSRPLVARVVKEMQNNVGRLTNVRSVILSGGGAALYSSEISAAFPRVILGADTSLTRGLSAAFVRRLLRLRKHVARERVSQFRVLFKRDSCQICHRINVQPSEG</sequence>
<dbReference type="STRING" id="420953.SAMN05192543_1154"/>
<dbReference type="SUPFAM" id="SSF53067">
    <property type="entry name" value="Actin-like ATPase domain"/>
    <property type="match status" value="1"/>
</dbReference>
<dbReference type="InterPro" id="IPR049067">
    <property type="entry name" value="MreB-like_C"/>
</dbReference>
<evidence type="ECO:0000313" key="2">
    <source>
        <dbReference type="EMBL" id="SFJ99240.1"/>
    </source>
</evidence>
<dbReference type="EMBL" id="FOQU01000015">
    <property type="protein sequence ID" value="SFJ99240.1"/>
    <property type="molecule type" value="Genomic_DNA"/>
</dbReference>
<dbReference type="InterPro" id="IPR043129">
    <property type="entry name" value="ATPase_NBD"/>
</dbReference>
<accession>A0A1I3VVQ8</accession>
<protein>
    <submittedName>
        <fullName evidence="2">Plasmid segregation protein ParM</fullName>
    </submittedName>
</protein>
<dbReference type="AlphaFoldDB" id="A0A1I3VVQ8"/>
<feature type="domain" description="Actin homologue MreB-like C-terminal" evidence="1">
    <location>
        <begin position="29"/>
        <end position="147"/>
    </location>
</feature>
<evidence type="ECO:0000259" key="1">
    <source>
        <dbReference type="Pfam" id="PF21522"/>
    </source>
</evidence>
<dbReference type="Pfam" id="PF21522">
    <property type="entry name" value="MreB-like_C"/>
    <property type="match status" value="1"/>
</dbReference>
<organism evidence="2 3">
    <name type="scientific">Paraburkholderia megapolitana</name>
    <dbReference type="NCBI Taxonomy" id="420953"/>
    <lineage>
        <taxon>Bacteria</taxon>
        <taxon>Pseudomonadati</taxon>
        <taxon>Pseudomonadota</taxon>
        <taxon>Betaproteobacteria</taxon>
        <taxon>Burkholderiales</taxon>
        <taxon>Burkholderiaceae</taxon>
        <taxon>Paraburkholderia</taxon>
    </lineage>
</organism>
<reference evidence="2 3" key="1">
    <citation type="submission" date="2016-10" db="EMBL/GenBank/DDBJ databases">
        <authorList>
            <person name="de Groot N.N."/>
        </authorList>
    </citation>
    <scope>NUCLEOTIDE SEQUENCE [LARGE SCALE GENOMIC DNA]</scope>
    <source>
        <strain evidence="2 3">LMG 23650</strain>
    </source>
</reference>
<keyword evidence="3" id="KW-1185">Reference proteome</keyword>
<dbReference type="Proteomes" id="UP000199548">
    <property type="component" value="Unassembled WGS sequence"/>
</dbReference>
<dbReference type="Gene3D" id="3.30.420.40">
    <property type="match status" value="1"/>
</dbReference>
<evidence type="ECO:0000313" key="3">
    <source>
        <dbReference type="Proteomes" id="UP000199548"/>
    </source>
</evidence>
<gene>
    <name evidence="2" type="ORF">SAMN05192543_1154</name>
</gene>